<dbReference type="InterPro" id="IPR021860">
    <property type="entry name" value="Peptidase_S12_Pab87-rel_C"/>
</dbReference>
<gene>
    <name evidence="4" type="ORF">JYB85_05420</name>
</gene>
<feature type="domain" description="Beta-lactamase-related" evidence="2">
    <location>
        <begin position="68"/>
        <end position="391"/>
    </location>
</feature>
<feature type="chain" id="PRO_5045462745" evidence="1">
    <location>
        <begin position="39"/>
        <end position="629"/>
    </location>
</feature>
<keyword evidence="5" id="KW-1185">Reference proteome</keyword>
<dbReference type="PANTHER" id="PTHR46825">
    <property type="entry name" value="D-ALANYL-D-ALANINE-CARBOXYPEPTIDASE/ENDOPEPTIDASE AMPH"/>
    <property type="match status" value="1"/>
</dbReference>
<dbReference type="PANTHER" id="PTHR46825:SF15">
    <property type="entry name" value="BETA-LACTAMASE-RELATED DOMAIN-CONTAINING PROTEIN"/>
    <property type="match status" value="1"/>
</dbReference>
<sequence length="629" mass="69790">MNIQKRKTAFLPTLYPQVVAQALLLACAISGWVPQAQAASSQIAPTKAASSVRAEQARNALANLGPEIETLVKEMQIPSIAIGVVVDDEVVLAQGYGFRDAAKQLKADSQTLYPIASSTKPFTAFAAGTLVDVGKLDWDGPVQGYLPQFRLYSPELTNRVTMRDILSHRTGIPRHDLVHANYPEMTRSELLSRLPYLKPAHPLRERWEYSNLMYAVAGHVLEQLSGNSFEALVKEQVLQPLGMKASHMSIPKLKQQSNRALPYDEQDGKLSPTDYYPMQLGQPAGGLVSNVEDMTRWLRVNLSGGKLDGKQIINPTTLSELHKPQVLISQWPIDADYGTASYTLGWFHQAYKGHQVLFHSGRIEGFASNVSLYPYDNTGIVVMINKYLSSSVAEQISQHIADKLLFAEDAEKDQRLSRLAAGYKRRQAALQGVSAQVLPDFNPVRPLGEYAGRYFHPGYGELKVSVQQDRLQLRLNEVDTAFAPSNVDLFTGLTGAAKPYLAQVKLQFHGDSEGRVSALSLDLEPASGERVLFQRRDELQMESDEYATRVSGRYQAQGREFVVSRQGKGLVLSLSDSQHFELEADKNHRFSLKGLQQVAVQFVFDAKGEVGTMKFFQGPRSIEAIRKGE</sequence>
<dbReference type="Gene3D" id="3.40.710.10">
    <property type="entry name" value="DD-peptidase/beta-lactamase superfamily"/>
    <property type="match status" value="1"/>
</dbReference>
<evidence type="ECO:0000313" key="5">
    <source>
        <dbReference type="Proteomes" id="UP000663207"/>
    </source>
</evidence>
<dbReference type="InterPro" id="IPR001466">
    <property type="entry name" value="Beta-lactam-related"/>
</dbReference>
<dbReference type="Pfam" id="PF11954">
    <property type="entry name" value="DUF3471"/>
    <property type="match status" value="1"/>
</dbReference>
<keyword evidence="4" id="KW-0378">Hydrolase</keyword>
<dbReference type="InterPro" id="IPR012338">
    <property type="entry name" value="Beta-lactam/transpept-like"/>
</dbReference>
<evidence type="ECO:0000256" key="1">
    <source>
        <dbReference type="SAM" id="SignalP"/>
    </source>
</evidence>
<accession>A0ABX7R365</accession>
<evidence type="ECO:0000313" key="4">
    <source>
        <dbReference type="EMBL" id="QSX38267.1"/>
    </source>
</evidence>
<dbReference type="PROSITE" id="PS51257">
    <property type="entry name" value="PROKAR_LIPOPROTEIN"/>
    <property type="match status" value="1"/>
</dbReference>
<dbReference type="Gene3D" id="2.40.128.600">
    <property type="match status" value="1"/>
</dbReference>
<evidence type="ECO:0000259" key="2">
    <source>
        <dbReference type="Pfam" id="PF00144"/>
    </source>
</evidence>
<dbReference type="Pfam" id="PF00144">
    <property type="entry name" value="Beta-lactamase"/>
    <property type="match status" value="1"/>
</dbReference>
<protein>
    <submittedName>
        <fullName evidence="4">Serine hydrolase</fullName>
    </submittedName>
</protein>
<dbReference type="GO" id="GO:0016787">
    <property type="term" value="F:hydrolase activity"/>
    <property type="evidence" value="ECO:0007669"/>
    <property type="project" value="UniProtKB-KW"/>
</dbReference>
<evidence type="ECO:0000259" key="3">
    <source>
        <dbReference type="Pfam" id="PF11954"/>
    </source>
</evidence>
<keyword evidence="1" id="KW-0732">Signal</keyword>
<proteinExistence type="predicted"/>
<organism evidence="4 5">
    <name type="scientific">Shewanella sedimentimangrovi</name>
    <dbReference type="NCBI Taxonomy" id="2814293"/>
    <lineage>
        <taxon>Bacteria</taxon>
        <taxon>Pseudomonadati</taxon>
        <taxon>Pseudomonadota</taxon>
        <taxon>Gammaproteobacteria</taxon>
        <taxon>Alteromonadales</taxon>
        <taxon>Shewanellaceae</taxon>
        <taxon>Shewanella</taxon>
    </lineage>
</organism>
<dbReference type="RefSeq" id="WP_207381377.1">
    <property type="nucleotide sequence ID" value="NZ_CP071502.1"/>
</dbReference>
<dbReference type="SUPFAM" id="SSF56601">
    <property type="entry name" value="beta-lactamase/transpeptidase-like"/>
    <property type="match status" value="1"/>
</dbReference>
<feature type="domain" description="Peptidase S12 Pab87-related C-terminal" evidence="3">
    <location>
        <begin position="443"/>
        <end position="528"/>
    </location>
</feature>
<dbReference type="Proteomes" id="UP000663207">
    <property type="component" value="Chromosome"/>
</dbReference>
<dbReference type="EMBL" id="CP071502">
    <property type="protein sequence ID" value="QSX38267.1"/>
    <property type="molecule type" value="Genomic_DNA"/>
</dbReference>
<feature type="signal peptide" evidence="1">
    <location>
        <begin position="1"/>
        <end position="38"/>
    </location>
</feature>
<dbReference type="InterPro" id="IPR050491">
    <property type="entry name" value="AmpC-like"/>
</dbReference>
<name>A0ABX7R365_9GAMM</name>
<reference evidence="4 5" key="1">
    <citation type="submission" date="2021-03" db="EMBL/GenBank/DDBJ databases">
        <title>Novel species identification of genus Shewanella.</title>
        <authorList>
            <person name="Liu G."/>
            <person name="Zhang Q."/>
        </authorList>
    </citation>
    <scope>NUCLEOTIDE SEQUENCE [LARGE SCALE GENOMIC DNA]</scope>
    <source>
        <strain evidence="4 5">FJAT-52962</strain>
    </source>
</reference>